<dbReference type="EMBL" id="JAPFFF010000005">
    <property type="protein sequence ID" value="KAK8889073.1"/>
    <property type="molecule type" value="Genomic_DNA"/>
</dbReference>
<feature type="transmembrane region" description="Helical" evidence="1">
    <location>
        <begin position="69"/>
        <end position="88"/>
    </location>
</feature>
<organism evidence="2 3">
    <name type="scientific">Tritrichomonas musculus</name>
    <dbReference type="NCBI Taxonomy" id="1915356"/>
    <lineage>
        <taxon>Eukaryota</taxon>
        <taxon>Metamonada</taxon>
        <taxon>Parabasalia</taxon>
        <taxon>Tritrichomonadida</taxon>
        <taxon>Tritrichomonadidae</taxon>
        <taxon>Tritrichomonas</taxon>
    </lineage>
</organism>
<reference evidence="2 3" key="1">
    <citation type="submission" date="2024-04" db="EMBL/GenBank/DDBJ databases">
        <title>Tritrichomonas musculus Genome.</title>
        <authorList>
            <person name="Alves-Ferreira E."/>
            <person name="Grigg M."/>
            <person name="Lorenzi H."/>
            <person name="Galac M."/>
        </authorList>
    </citation>
    <scope>NUCLEOTIDE SEQUENCE [LARGE SCALE GENOMIC DNA]</scope>
    <source>
        <strain evidence="2 3">EAF2021</strain>
    </source>
</reference>
<keyword evidence="1" id="KW-0812">Transmembrane</keyword>
<keyword evidence="3" id="KW-1185">Reference proteome</keyword>
<evidence type="ECO:0000313" key="3">
    <source>
        <dbReference type="Proteomes" id="UP001470230"/>
    </source>
</evidence>
<proteinExistence type="predicted"/>
<keyword evidence="1" id="KW-1133">Transmembrane helix</keyword>
<protein>
    <submittedName>
        <fullName evidence="2">Uncharacterized protein</fullName>
    </submittedName>
</protein>
<feature type="transmembrane region" description="Helical" evidence="1">
    <location>
        <begin position="147"/>
        <end position="166"/>
    </location>
</feature>
<feature type="transmembrane region" description="Helical" evidence="1">
    <location>
        <begin position="289"/>
        <end position="309"/>
    </location>
</feature>
<dbReference type="Proteomes" id="UP001470230">
    <property type="component" value="Unassembled WGS sequence"/>
</dbReference>
<evidence type="ECO:0000313" key="2">
    <source>
        <dbReference type="EMBL" id="KAK8889073.1"/>
    </source>
</evidence>
<feature type="transmembrane region" description="Helical" evidence="1">
    <location>
        <begin position="197"/>
        <end position="215"/>
    </location>
</feature>
<evidence type="ECO:0000256" key="1">
    <source>
        <dbReference type="SAM" id="Phobius"/>
    </source>
</evidence>
<feature type="transmembrane region" description="Helical" evidence="1">
    <location>
        <begin position="117"/>
        <end position="135"/>
    </location>
</feature>
<gene>
    <name evidence="2" type="ORF">M9Y10_033817</name>
</gene>
<comment type="caution">
    <text evidence="2">The sequence shown here is derived from an EMBL/GenBank/DDBJ whole genome shotgun (WGS) entry which is preliminary data.</text>
</comment>
<sequence>MSANAIGDSFLHKCYSEPIFFQSINDVYTALFYWTEPYPLFLLLLIVLIILPAIFKFCSQGSFLKIYRLYNIIRLGLLSLLHQVTYSYTIQTPLSVFVHQTGPCIYGDSLETSISDFRYPFSAAISACVFLFTVARFSGIARWKSAIFITIFLVILVITVIASGLASVFQTVSTIFIAYILHFIHLYIHFKWIHVENAIVLVLNIAATIFCVYSLEASGSSITYLMLFPFSVLLIDEFMITRHQLSRDRFTVERPADLTWSIESQHTESIRLLNNEEEENFDKNLNTDILTAILAFAMFFVIVLVRGVITSTNFFTSPG</sequence>
<feature type="transmembrane region" description="Helical" evidence="1">
    <location>
        <begin position="38"/>
        <end position="57"/>
    </location>
</feature>
<name>A0ABR2KD62_9EUKA</name>
<keyword evidence="1" id="KW-0472">Membrane</keyword>
<accession>A0ABR2KD62</accession>
<feature type="transmembrane region" description="Helical" evidence="1">
    <location>
        <begin position="172"/>
        <end position="190"/>
    </location>
</feature>